<gene>
    <name evidence="5" type="ORF">OSTQU699_LOCUS2602</name>
</gene>
<dbReference type="Gene3D" id="3.60.20.10">
    <property type="entry name" value="Glutamine Phosphoribosylpyrophosphate, subunit 1, domain 1"/>
    <property type="match status" value="1"/>
</dbReference>
<dbReference type="OrthoDB" id="431557at2759"/>
<organism evidence="5 6">
    <name type="scientific">Ostreobium quekettii</name>
    <dbReference type="NCBI Taxonomy" id="121088"/>
    <lineage>
        <taxon>Eukaryota</taxon>
        <taxon>Viridiplantae</taxon>
        <taxon>Chlorophyta</taxon>
        <taxon>core chlorophytes</taxon>
        <taxon>Ulvophyceae</taxon>
        <taxon>TCBD clade</taxon>
        <taxon>Bryopsidales</taxon>
        <taxon>Ostreobineae</taxon>
        <taxon>Ostreobiaceae</taxon>
        <taxon>Ostreobium</taxon>
    </lineage>
</organism>
<evidence type="ECO:0000256" key="4">
    <source>
        <dbReference type="PROSITE-ProRule" id="PRU00808"/>
    </source>
</evidence>
<comment type="similarity">
    <text evidence="4">Belongs to the peptidase T1A family.</text>
</comment>
<reference evidence="5" key="1">
    <citation type="submission" date="2020-12" db="EMBL/GenBank/DDBJ databases">
        <authorList>
            <person name="Iha C."/>
        </authorList>
    </citation>
    <scope>NUCLEOTIDE SEQUENCE</scope>
</reference>
<protein>
    <submittedName>
        <fullName evidence="5">Uncharacterized protein</fullName>
    </submittedName>
</protein>
<proteinExistence type="inferred from homology"/>
<keyword evidence="3 4" id="KW-0647">Proteasome</keyword>
<dbReference type="AlphaFoldDB" id="A0A8S1IU72"/>
<dbReference type="Pfam" id="PF00227">
    <property type="entry name" value="Proteasome"/>
    <property type="match status" value="1"/>
</dbReference>
<evidence type="ECO:0000313" key="6">
    <source>
        <dbReference type="Proteomes" id="UP000708148"/>
    </source>
</evidence>
<dbReference type="FunFam" id="3.60.20.10:FF:000004">
    <property type="entry name" value="Proteasome subunit alpha type-4"/>
    <property type="match status" value="1"/>
</dbReference>
<accession>A0A8S1IU72</accession>
<keyword evidence="6" id="KW-1185">Reference proteome</keyword>
<dbReference type="GO" id="GO:0051603">
    <property type="term" value="P:proteolysis involved in protein catabolic process"/>
    <property type="evidence" value="ECO:0007669"/>
    <property type="project" value="InterPro"/>
</dbReference>
<evidence type="ECO:0000313" key="5">
    <source>
        <dbReference type="EMBL" id="CAD7697241.1"/>
    </source>
</evidence>
<dbReference type="InterPro" id="IPR023332">
    <property type="entry name" value="Proteasome_alpha-type"/>
</dbReference>
<dbReference type="GO" id="GO:0005737">
    <property type="term" value="C:cytoplasm"/>
    <property type="evidence" value="ECO:0007669"/>
    <property type="project" value="UniProtKB-SubCell"/>
</dbReference>
<dbReference type="GO" id="GO:0019773">
    <property type="term" value="C:proteasome core complex, alpha-subunit complex"/>
    <property type="evidence" value="ECO:0007669"/>
    <property type="project" value="UniProtKB-UniRule"/>
</dbReference>
<dbReference type="InterPro" id="IPR001353">
    <property type="entry name" value="Proteasome_sua/b"/>
</dbReference>
<dbReference type="PROSITE" id="PS51475">
    <property type="entry name" value="PROTEASOME_ALPHA_2"/>
    <property type="match status" value="1"/>
</dbReference>
<comment type="caution">
    <text evidence="5">The sequence shown here is derived from an EMBL/GenBank/DDBJ whole genome shotgun (WGS) entry which is preliminary data.</text>
</comment>
<keyword evidence="2" id="KW-0963">Cytoplasm</keyword>
<dbReference type="EMBL" id="CAJHUC010000631">
    <property type="protein sequence ID" value="CAD7697241.1"/>
    <property type="molecule type" value="Genomic_DNA"/>
</dbReference>
<dbReference type="PANTHER" id="PTHR11599">
    <property type="entry name" value="PROTEASOME SUBUNIT ALPHA/BETA"/>
    <property type="match status" value="1"/>
</dbReference>
<evidence type="ECO:0000256" key="2">
    <source>
        <dbReference type="ARBA" id="ARBA00022490"/>
    </source>
</evidence>
<evidence type="ECO:0000256" key="3">
    <source>
        <dbReference type="ARBA" id="ARBA00022942"/>
    </source>
</evidence>
<dbReference type="SUPFAM" id="SSF56235">
    <property type="entry name" value="N-terminal nucleophile aminohydrolases (Ntn hydrolases)"/>
    <property type="match status" value="1"/>
</dbReference>
<dbReference type="InterPro" id="IPR029055">
    <property type="entry name" value="Ntn_hydrolases_N"/>
</dbReference>
<dbReference type="InterPro" id="IPR050115">
    <property type="entry name" value="Proteasome_alpha"/>
</dbReference>
<evidence type="ECO:0000256" key="1">
    <source>
        <dbReference type="ARBA" id="ARBA00004496"/>
    </source>
</evidence>
<comment type="subcellular location">
    <subcellularLocation>
        <location evidence="1">Cytoplasm</location>
    </subcellularLocation>
</comment>
<dbReference type="Proteomes" id="UP000708148">
    <property type="component" value="Unassembled WGS sequence"/>
</dbReference>
<name>A0A8S1IU72_9CHLO</name>
<sequence length="211" mass="22962">MTPTPSIEKKSTAKLQDARTVRKIVNVDDHICLAFAGLTADARVLINKARVHCQSTRLSLDQPASVEGLTKYLAGIQQKFTQSSGVRPFGISTLIVGYATNGEPRLFQTEPSGTYSSWKASAIGRNSKTVREFLEKHYTETSGQDTVKLALKALLETVEPGSKTIELAVMEKDTGLRVLTDEQVDALVKEIEEEKAAAEAARRGGAQARQT</sequence>